<dbReference type="NCBIfam" id="TIGR01640">
    <property type="entry name" value="F_box_assoc_1"/>
    <property type="match status" value="1"/>
</dbReference>
<protein>
    <recommendedName>
        <fullName evidence="1">F-box domain-containing protein</fullName>
    </recommendedName>
</protein>
<dbReference type="PANTHER" id="PTHR31672">
    <property type="entry name" value="BNACNNG10540D PROTEIN"/>
    <property type="match status" value="1"/>
</dbReference>
<dbReference type="InterPro" id="IPR001810">
    <property type="entry name" value="F-box_dom"/>
</dbReference>
<dbReference type="Pfam" id="PF08268">
    <property type="entry name" value="FBA_3"/>
    <property type="match status" value="1"/>
</dbReference>
<dbReference type="AlphaFoldDB" id="A0AAD8HRC3"/>
<dbReference type="SUPFAM" id="SSF50965">
    <property type="entry name" value="Galactose oxidase, central domain"/>
    <property type="match status" value="1"/>
</dbReference>
<proteinExistence type="predicted"/>
<comment type="caution">
    <text evidence="2">The sequence shown here is derived from an EMBL/GenBank/DDBJ whole genome shotgun (WGS) entry which is preliminary data.</text>
</comment>
<dbReference type="PROSITE" id="PS50181">
    <property type="entry name" value="FBOX"/>
    <property type="match status" value="1"/>
</dbReference>
<reference evidence="2" key="1">
    <citation type="submission" date="2023-02" db="EMBL/GenBank/DDBJ databases">
        <title>Genome of toxic invasive species Heracleum sosnowskyi carries increased number of genes despite the absence of recent whole-genome duplications.</title>
        <authorList>
            <person name="Schelkunov M."/>
            <person name="Shtratnikova V."/>
            <person name="Makarenko M."/>
            <person name="Klepikova A."/>
            <person name="Omelchenko D."/>
            <person name="Novikova G."/>
            <person name="Obukhova E."/>
            <person name="Bogdanov V."/>
            <person name="Penin A."/>
            <person name="Logacheva M."/>
        </authorList>
    </citation>
    <scope>NUCLEOTIDE SEQUENCE</scope>
    <source>
        <strain evidence="2">Hsosn_3</strain>
        <tissue evidence="2">Leaf</tissue>
    </source>
</reference>
<feature type="domain" description="F-box" evidence="1">
    <location>
        <begin position="8"/>
        <end position="60"/>
    </location>
</feature>
<dbReference type="InterPro" id="IPR013187">
    <property type="entry name" value="F-box-assoc_dom_typ3"/>
</dbReference>
<sequence>MSLSKHKYTPSYDFPQELLSEIFKRLPVKYVLRCRAVQKSWYSLIKTPMFISLHSNYQKLTAHINPKYLLFDNLDTELFTVRFDNAQCQEYCTFDYDLPNSSWYAQSNGLICVSTMFDQHFDFDPDIYLWNPLVQKYRMVPETPLRRYSFEETKWHALAFGFLPEAKDYVVVHMVKPSLTSAPDEPEYPYDESYELYSHLVMISVYSRNSNSWKEMCQEKVFVDRMCTDKSVFVNGTAFWVGYNSNELYQVVMCFDTETNVLRTIRVPNWIEIHGRQILNPRILPFGQSIAYFVEVDQEDVDEDDDENDAPHLDIWVLKDNMMGEFSWVKKMSVGLSENVWARVLGLRNNGEPILAKSNNLISYNLDTHEPYDFVESCDRLTPNYVYEEGSSSPFVISPFVETLLFLDTD</sequence>
<reference evidence="2" key="2">
    <citation type="submission" date="2023-05" db="EMBL/GenBank/DDBJ databases">
        <authorList>
            <person name="Schelkunov M.I."/>
        </authorList>
    </citation>
    <scope>NUCLEOTIDE SEQUENCE</scope>
    <source>
        <strain evidence="2">Hsosn_3</strain>
        <tissue evidence="2">Leaf</tissue>
    </source>
</reference>
<evidence type="ECO:0000313" key="3">
    <source>
        <dbReference type="Proteomes" id="UP001237642"/>
    </source>
</evidence>
<organism evidence="2 3">
    <name type="scientific">Heracleum sosnowskyi</name>
    <dbReference type="NCBI Taxonomy" id="360622"/>
    <lineage>
        <taxon>Eukaryota</taxon>
        <taxon>Viridiplantae</taxon>
        <taxon>Streptophyta</taxon>
        <taxon>Embryophyta</taxon>
        <taxon>Tracheophyta</taxon>
        <taxon>Spermatophyta</taxon>
        <taxon>Magnoliopsida</taxon>
        <taxon>eudicotyledons</taxon>
        <taxon>Gunneridae</taxon>
        <taxon>Pentapetalae</taxon>
        <taxon>asterids</taxon>
        <taxon>campanulids</taxon>
        <taxon>Apiales</taxon>
        <taxon>Apiaceae</taxon>
        <taxon>Apioideae</taxon>
        <taxon>apioid superclade</taxon>
        <taxon>Tordylieae</taxon>
        <taxon>Tordyliinae</taxon>
        <taxon>Heracleum</taxon>
    </lineage>
</organism>
<keyword evidence="3" id="KW-1185">Reference proteome</keyword>
<dbReference type="SMART" id="SM00256">
    <property type="entry name" value="FBOX"/>
    <property type="match status" value="1"/>
</dbReference>
<dbReference type="InterPro" id="IPR011043">
    <property type="entry name" value="Gal_Oxase/kelch_b-propeller"/>
</dbReference>
<dbReference type="Pfam" id="PF00646">
    <property type="entry name" value="F-box"/>
    <property type="match status" value="1"/>
</dbReference>
<dbReference type="EMBL" id="JAUIZM010000008">
    <property type="protein sequence ID" value="KAK1371796.1"/>
    <property type="molecule type" value="Genomic_DNA"/>
</dbReference>
<dbReference type="InterPro" id="IPR017451">
    <property type="entry name" value="F-box-assoc_interact_dom"/>
</dbReference>
<dbReference type="CDD" id="cd22157">
    <property type="entry name" value="F-box_AtFBW1-like"/>
    <property type="match status" value="1"/>
</dbReference>
<dbReference type="SUPFAM" id="SSF81383">
    <property type="entry name" value="F-box domain"/>
    <property type="match status" value="1"/>
</dbReference>
<dbReference type="InterPro" id="IPR036047">
    <property type="entry name" value="F-box-like_dom_sf"/>
</dbReference>
<accession>A0AAD8HRC3</accession>
<dbReference type="Gene3D" id="1.20.1280.50">
    <property type="match status" value="1"/>
</dbReference>
<evidence type="ECO:0000313" key="2">
    <source>
        <dbReference type="EMBL" id="KAK1371796.1"/>
    </source>
</evidence>
<evidence type="ECO:0000259" key="1">
    <source>
        <dbReference type="PROSITE" id="PS50181"/>
    </source>
</evidence>
<dbReference type="InterPro" id="IPR050796">
    <property type="entry name" value="SCF_F-box_component"/>
</dbReference>
<gene>
    <name evidence="2" type="ORF">POM88_037888</name>
</gene>
<dbReference type="PANTHER" id="PTHR31672:SF13">
    <property type="entry name" value="F-BOX PROTEIN CPR30-LIKE"/>
    <property type="match status" value="1"/>
</dbReference>
<dbReference type="Proteomes" id="UP001237642">
    <property type="component" value="Unassembled WGS sequence"/>
</dbReference>
<name>A0AAD8HRC3_9APIA</name>